<sequence length="137" mass="15290">MVISIPDRTVKIFDSGSKPAEKDTRLTDAAEPFAKMVPYALWLFAPASRRPSVDQTAFTIECVWKGVPQAKSPYGDCGVYALKFLECLMLGVPFSRYYLKDTRMEEVRKNLAAAMYVETAGANESMHDPKFLAIAID</sequence>
<evidence type="ECO:0000313" key="5">
    <source>
        <dbReference type="EMBL" id="CAG7876291.1"/>
    </source>
</evidence>
<evidence type="ECO:0000256" key="1">
    <source>
        <dbReference type="ARBA" id="ARBA00005234"/>
    </source>
</evidence>
<dbReference type="GO" id="GO:0006508">
    <property type="term" value="P:proteolysis"/>
    <property type="evidence" value="ECO:0007669"/>
    <property type="project" value="UniProtKB-KW"/>
</dbReference>
<keyword evidence="2" id="KW-0645">Protease</keyword>
<dbReference type="Gene3D" id="3.40.395.10">
    <property type="entry name" value="Adenoviral Proteinase, Chain A"/>
    <property type="match status" value="1"/>
</dbReference>
<evidence type="ECO:0000259" key="4">
    <source>
        <dbReference type="Pfam" id="PF02902"/>
    </source>
</evidence>
<dbReference type="EMBL" id="LS974621">
    <property type="protein sequence ID" value="CAG7876291.1"/>
    <property type="molecule type" value="Genomic_DNA"/>
</dbReference>
<feature type="non-terminal residue" evidence="5">
    <location>
        <position position="137"/>
    </location>
</feature>
<dbReference type="GO" id="GO:0008234">
    <property type="term" value="F:cysteine-type peptidase activity"/>
    <property type="evidence" value="ECO:0007669"/>
    <property type="project" value="InterPro"/>
</dbReference>
<dbReference type="AlphaFoldDB" id="A0A8D9DIG2"/>
<dbReference type="Gramene" id="A05p28120.2_BraZ1">
    <property type="protein sequence ID" value="A05p28120.2_BraZ1.CDS.1"/>
    <property type="gene ID" value="A05g28120.2_BraZ1"/>
</dbReference>
<dbReference type="SUPFAM" id="SSF54001">
    <property type="entry name" value="Cysteine proteinases"/>
    <property type="match status" value="1"/>
</dbReference>
<dbReference type="Proteomes" id="UP000694005">
    <property type="component" value="Chromosome A05"/>
</dbReference>
<protein>
    <recommendedName>
        <fullName evidence="4">Ubiquitin-like protease family profile domain-containing protein</fullName>
    </recommendedName>
</protein>
<dbReference type="InterPro" id="IPR038765">
    <property type="entry name" value="Papain-like_cys_pep_sf"/>
</dbReference>
<name>A0A8D9DIG2_BRACM</name>
<comment type="similarity">
    <text evidence="1">Belongs to the peptidase C48 family.</text>
</comment>
<accession>A0A8D9DIG2</accession>
<dbReference type="Pfam" id="PF02902">
    <property type="entry name" value="Peptidase_C48"/>
    <property type="match status" value="1"/>
</dbReference>
<dbReference type="InterPro" id="IPR003653">
    <property type="entry name" value="Peptidase_C48_C"/>
</dbReference>
<evidence type="ECO:0000313" key="6">
    <source>
        <dbReference type="Proteomes" id="UP000694005"/>
    </source>
</evidence>
<evidence type="ECO:0000256" key="3">
    <source>
        <dbReference type="ARBA" id="ARBA00022801"/>
    </source>
</evidence>
<feature type="domain" description="Ubiquitin-like protease family profile" evidence="4">
    <location>
        <begin position="2"/>
        <end position="117"/>
    </location>
</feature>
<reference evidence="5 6" key="1">
    <citation type="submission" date="2021-07" db="EMBL/GenBank/DDBJ databases">
        <authorList>
            <consortium name="Genoscope - CEA"/>
            <person name="William W."/>
        </authorList>
    </citation>
    <scope>NUCLEOTIDE SEQUENCE [LARGE SCALE GENOMIC DNA]</scope>
</reference>
<proteinExistence type="inferred from homology"/>
<evidence type="ECO:0000256" key="2">
    <source>
        <dbReference type="ARBA" id="ARBA00022670"/>
    </source>
</evidence>
<organism evidence="5 6">
    <name type="scientific">Brassica campestris</name>
    <name type="common">Field mustard</name>
    <dbReference type="NCBI Taxonomy" id="3711"/>
    <lineage>
        <taxon>Eukaryota</taxon>
        <taxon>Viridiplantae</taxon>
        <taxon>Streptophyta</taxon>
        <taxon>Embryophyta</taxon>
        <taxon>Tracheophyta</taxon>
        <taxon>Spermatophyta</taxon>
        <taxon>Magnoliopsida</taxon>
        <taxon>eudicotyledons</taxon>
        <taxon>Gunneridae</taxon>
        <taxon>Pentapetalae</taxon>
        <taxon>rosids</taxon>
        <taxon>malvids</taxon>
        <taxon>Brassicales</taxon>
        <taxon>Brassicaceae</taxon>
        <taxon>Brassiceae</taxon>
        <taxon>Brassica</taxon>
    </lineage>
</organism>
<gene>
    <name evidence="5" type="ORF">BRAPAZ1V2_A05P28120.2</name>
</gene>
<keyword evidence="3" id="KW-0378">Hydrolase</keyword>